<proteinExistence type="predicted"/>
<reference evidence="3" key="1">
    <citation type="submission" date="2017-08" db="EMBL/GenBank/DDBJ databases">
        <title>A dynamic microbial community with high functional redundancy inhabits the cold, oxic subseafloor aquifer.</title>
        <authorList>
            <person name="Tully B.J."/>
            <person name="Wheat C.G."/>
            <person name="Glazer B.T."/>
            <person name="Huber J.A."/>
        </authorList>
    </citation>
    <scope>NUCLEOTIDE SEQUENCE [LARGE SCALE GENOMIC DNA]</scope>
</reference>
<evidence type="ECO:0000256" key="1">
    <source>
        <dbReference type="SAM" id="SignalP"/>
    </source>
</evidence>
<gene>
    <name evidence="2" type="ORF">COB67_06960</name>
</gene>
<dbReference type="Proteomes" id="UP000218113">
    <property type="component" value="Unassembled WGS sequence"/>
</dbReference>
<keyword evidence="1" id="KW-0732">Signal</keyword>
<accession>A0A2A4T3L8</accession>
<feature type="chain" id="PRO_5013195674" description="Outer membrane lipoprotein carrier protein LolA" evidence="1">
    <location>
        <begin position="25"/>
        <end position="237"/>
    </location>
</feature>
<sequence length="237" mass="27835">MKISRSIFLWVSCLLFAGNISAQAQENLLELTRRVTKTAEVTKFKSKNVHLKYIQTSTTRNRMDLPESTEVEIKMKGDKQIMLSQQMDVYMDGKEAYVVYKEARKIFKMKDIQAVKSQMSNSNMTKAMELLWETAKITEITPPQYKTARILKIIPSKEMQEVSKVARVDIVFDRNSQKLQKITMFMEEKSYLRKMEFKYLIIEENDQIEVFDSARSKIYDASQKLLKKYKGYTIQEV</sequence>
<name>A0A2A4T3L8_9DELT</name>
<feature type="signal peptide" evidence="1">
    <location>
        <begin position="1"/>
        <end position="24"/>
    </location>
</feature>
<dbReference type="AlphaFoldDB" id="A0A2A4T3L8"/>
<evidence type="ECO:0000313" key="2">
    <source>
        <dbReference type="EMBL" id="PCI28173.1"/>
    </source>
</evidence>
<evidence type="ECO:0008006" key="4">
    <source>
        <dbReference type="Google" id="ProtNLM"/>
    </source>
</evidence>
<evidence type="ECO:0000313" key="3">
    <source>
        <dbReference type="Proteomes" id="UP000218113"/>
    </source>
</evidence>
<dbReference type="EMBL" id="NVSR01000039">
    <property type="protein sequence ID" value="PCI28173.1"/>
    <property type="molecule type" value="Genomic_DNA"/>
</dbReference>
<organism evidence="2 3">
    <name type="scientific">SAR324 cluster bacterium</name>
    <dbReference type="NCBI Taxonomy" id="2024889"/>
    <lineage>
        <taxon>Bacteria</taxon>
        <taxon>Deltaproteobacteria</taxon>
        <taxon>SAR324 cluster</taxon>
    </lineage>
</organism>
<protein>
    <recommendedName>
        <fullName evidence="4">Outer membrane lipoprotein carrier protein LolA</fullName>
    </recommendedName>
</protein>
<comment type="caution">
    <text evidence="2">The sequence shown here is derived from an EMBL/GenBank/DDBJ whole genome shotgun (WGS) entry which is preliminary data.</text>
</comment>